<dbReference type="Gene3D" id="1.10.510.10">
    <property type="entry name" value="Transferase(Phosphotransferase) domain 1"/>
    <property type="match status" value="1"/>
</dbReference>
<sequence length="522" mass="57870">MDVVAAAVSFAQLAGICIKLANDLVHKYHTYKSAGKDIEDIIVRIEGSWLRTEAQIGVLLKILNSIDHALLAYQYACLERLWRQLCLATIEVENLTESNLNTVNLGDLSLSIRPIKKARYVRLSKHLQKLVADLTLWRDEFDPSWYLIGRIADSNIDKLLQPEPHTQAPQDEISAVGAIRKAIQAATSDKGSPATIFRDADCVSDSKTQFLHSRITASIFLPDGLAVLLDQTAFDEDTDRTQSMVQVRDLARLLSFSKPETLGLLECLGAIKIHDQRGAVSQYQFIFKIPPGLGNPSVLRTLIMGPASSLDARFRIARSLARSVMAVHSADLVHKNIHPETIVVFEDSSQSLPSSFLVGFERFRAAGAGTTLAGDNVWQRNLYRHPNRQGIRPEDTYIMQHDIYSLGVCLLELGLWTTFVTPTEPPQPGPRLDIGEQLVLAKREPIQAARSIKSILINMAKELLPTTMGLMYTEVVLSCLTCLDSGTSNMFADARDVYDADGIIVGVAFIEKILLRLEGIRL</sequence>
<dbReference type="InterPro" id="IPR000719">
    <property type="entry name" value="Prot_kinase_dom"/>
</dbReference>
<gene>
    <name evidence="2" type="ORF">LTR25_008266</name>
</gene>
<feature type="domain" description="Protein kinase" evidence="1">
    <location>
        <begin position="145"/>
        <end position="522"/>
    </location>
</feature>
<name>A0AAV9Q2Z9_9PEZI</name>
<organism evidence="2 3">
    <name type="scientific">Vermiconidia calcicola</name>
    <dbReference type="NCBI Taxonomy" id="1690605"/>
    <lineage>
        <taxon>Eukaryota</taxon>
        <taxon>Fungi</taxon>
        <taxon>Dikarya</taxon>
        <taxon>Ascomycota</taxon>
        <taxon>Pezizomycotina</taxon>
        <taxon>Dothideomycetes</taxon>
        <taxon>Dothideomycetidae</taxon>
        <taxon>Mycosphaerellales</taxon>
        <taxon>Extremaceae</taxon>
        <taxon>Vermiconidia</taxon>
    </lineage>
</organism>
<dbReference type="PROSITE" id="PS50011">
    <property type="entry name" value="PROTEIN_KINASE_DOM"/>
    <property type="match status" value="1"/>
</dbReference>
<protein>
    <recommendedName>
        <fullName evidence="1">Protein kinase domain-containing protein</fullName>
    </recommendedName>
</protein>
<comment type="caution">
    <text evidence="2">The sequence shown here is derived from an EMBL/GenBank/DDBJ whole genome shotgun (WGS) entry which is preliminary data.</text>
</comment>
<dbReference type="PANTHER" id="PTHR37542:SF1">
    <property type="entry name" value="PRION-INHIBITION AND PROPAGATION HELO DOMAIN-CONTAINING PROTEIN"/>
    <property type="match status" value="1"/>
</dbReference>
<dbReference type="InterPro" id="IPR011009">
    <property type="entry name" value="Kinase-like_dom_sf"/>
</dbReference>
<dbReference type="Proteomes" id="UP001345827">
    <property type="component" value="Unassembled WGS sequence"/>
</dbReference>
<dbReference type="GO" id="GO:0005524">
    <property type="term" value="F:ATP binding"/>
    <property type="evidence" value="ECO:0007669"/>
    <property type="project" value="InterPro"/>
</dbReference>
<evidence type="ECO:0000259" key="1">
    <source>
        <dbReference type="PROSITE" id="PS50011"/>
    </source>
</evidence>
<reference evidence="2 3" key="1">
    <citation type="submission" date="2023-06" db="EMBL/GenBank/DDBJ databases">
        <title>Black Yeasts Isolated from many extreme environments.</title>
        <authorList>
            <person name="Coleine C."/>
            <person name="Stajich J.E."/>
            <person name="Selbmann L."/>
        </authorList>
    </citation>
    <scope>NUCLEOTIDE SEQUENCE [LARGE SCALE GENOMIC DNA]</scope>
    <source>
        <strain evidence="2 3">CCFEE 5887</strain>
    </source>
</reference>
<dbReference type="PANTHER" id="PTHR37542">
    <property type="entry name" value="HELO DOMAIN-CONTAINING PROTEIN-RELATED"/>
    <property type="match status" value="1"/>
</dbReference>
<accession>A0AAV9Q2Z9</accession>
<evidence type="ECO:0000313" key="2">
    <source>
        <dbReference type="EMBL" id="KAK5531936.1"/>
    </source>
</evidence>
<proteinExistence type="predicted"/>
<dbReference type="GO" id="GO:0004672">
    <property type="term" value="F:protein kinase activity"/>
    <property type="evidence" value="ECO:0007669"/>
    <property type="project" value="InterPro"/>
</dbReference>
<dbReference type="AlphaFoldDB" id="A0AAV9Q2Z9"/>
<dbReference type="EMBL" id="JAXLQG010000016">
    <property type="protein sequence ID" value="KAK5531936.1"/>
    <property type="molecule type" value="Genomic_DNA"/>
</dbReference>
<evidence type="ECO:0000313" key="3">
    <source>
        <dbReference type="Proteomes" id="UP001345827"/>
    </source>
</evidence>
<dbReference type="SUPFAM" id="SSF56112">
    <property type="entry name" value="Protein kinase-like (PK-like)"/>
    <property type="match status" value="1"/>
</dbReference>
<keyword evidence="3" id="KW-1185">Reference proteome</keyword>